<reference evidence="2" key="1">
    <citation type="submission" date="2024-09" db="EMBL/GenBank/DDBJ databases">
        <authorList>
            <person name="Sun Q."/>
        </authorList>
    </citation>
    <scope>NUCLEOTIDE SEQUENCE [LARGE SCALE GENOMIC DNA]</scope>
    <source>
        <strain evidence="2">JCM 31273</strain>
    </source>
</reference>
<proteinExistence type="predicted"/>
<evidence type="ECO:0000256" key="1">
    <source>
        <dbReference type="SAM" id="MobiDB-lite"/>
    </source>
</evidence>
<feature type="compositionally biased region" description="Basic and acidic residues" evidence="1">
    <location>
        <begin position="115"/>
        <end position="128"/>
    </location>
</feature>
<feature type="region of interest" description="Disordered" evidence="1">
    <location>
        <begin position="106"/>
        <end position="136"/>
    </location>
</feature>
<feature type="region of interest" description="Disordered" evidence="1">
    <location>
        <begin position="17"/>
        <end position="45"/>
    </location>
</feature>
<gene>
    <name evidence="2" type="ORF">ACFFOL_00405</name>
</gene>
<dbReference type="Proteomes" id="UP001589595">
    <property type="component" value="Unassembled WGS sequence"/>
</dbReference>
<comment type="caution">
    <text evidence="2">The sequence shown here is derived from an EMBL/GenBank/DDBJ whole genome shotgun (WGS) entry which is preliminary data.</text>
</comment>
<evidence type="ECO:0000313" key="2">
    <source>
        <dbReference type="EMBL" id="MFB9822647.1"/>
    </source>
</evidence>
<dbReference type="AlphaFoldDB" id="A0ABD5ML20"/>
<keyword evidence="3" id="KW-1185">Reference proteome</keyword>
<feature type="compositionally biased region" description="Basic and acidic residues" evidence="1">
    <location>
        <begin position="22"/>
        <end position="31"/>
    </location>
</feature>
<name>A0ABD5ML20_9EURY</name>
<dbReference type="InterPro" id="IPR058272">
    <property type="entry name" value="DUF7966"/>
</dbReference>
<protein>
    <submittedName>
        <fullName evidence="2">Uncharacterized protein</fullName>
    </submittedName>
</protein>
<dbReference type="EMBL" id="JBHMAJ010000001">
    <property type="protein sequence ID" value="MFB9822647.1"/>
    <property type="molecule type" value="Genomic_DNA"/>
</dbReference>
<evidence type="ECO:0000313" key="3">
    <source>
        <dbReference type="Proteomes" id="UP001589595"/>
    </source>
</evidence>
<organism evidence="2 3">
    <name type="scientific">Halobaculum roseum</name>
    <dbReference type="NCBI Taxonomy" id="2175149"/>
    <lineage>
        <taxon>Archaea</taxon>
        <taxon>Methanobacteriati</taxon>
        <taxon>Methanobacteriota</taxon>
        <taxon>Stenosarchaea group</taxon>
        <taxon>Halobacteria</taxon>
        <taxon>Halobacteriales</taxon>
        <taxon>Haloferacaceae</taxon>
        <taxon>Halobaculum</taxon>
    </lineage>
</organism>
<sequence>MAGQSTAAEYVRETLRALAVDPPEHTGDARGDSATGEATAEQRDLVSEAERALATVEAAAAFAGDDGFRRTATVGEAAADPALVRRARAVTETIERYRAAYRDAVPGGRATSADAADHFHSGRDRHIPTAEQPADN</sequence>
<dbReference type="Pfam" id="PF25920">
    <property type="entry name" value="DUF7966"/>
    <property type="match status" value="1"/>
</dbReference>
<accession>A0ABD5ML20</accession>